<evidence type="ECO:0000313" key="4">
    <source>
        <dbReference type="Proteomes" id="UP000799772"/>
    </source>
</evidence>
<dbReference type="PROSITE" id="PS50048">
    <property type="entry name" value="ZN2_CY6_FUNGAL_2"/>
    <property type="match status" value="1"/>
</dbReference>
<dbReference type="Proteomes" id="UP000799772">
    <property type="component" value="Unassembled WGS sequence"/>
</dbReference>
<gene>
    <name evidence="3" type="ORF">NA57DRAFT_59181</name>
</gene>
<proteinExistence type="predicted"/>
<dbReference type="OrthoDB" id="416217at2759"/>
<reference evidence="3" key="1">
    <citation type="journal article" date="2020" name="Stud. Mycol.">
        <title>101 Dothideomycetes genomes: a test case for predicting lifestyles and emergence of pathogens.</title>
        <authorList>
            <person name="Haridas S."/>
            <person name="Albert R."/>
            <person name="Binder M."/>
            <person name="Bloem J."/>
            <person name="Labutti K."/>
            <person name="Salamov A."/>
            <person name="Andreopoulos B."/>
            <person name="Baker S."/>
            <person name="Barry K."/>
            <person name="Bills G."/>
            <person name="Bluhm B."/>
            <person name="Cannon C."/>
            <person name="Castanera R."/>
            <person name="Culley D."/>
            <person name="Daum C."/>
            <person name="Ezra D."/>
            <person name="Gonzalez J."/>
            <person name="Henrissat B."/>
            <person name="Kuo A."/>
            <person name="Liang C."/>
            <person name="Lipzen A."/>
            <person name="Lutzoni F."/>
            <person name="Magnuson J."/>
            <person name="Mondo S."/>
            <person name="Nolan M."/>
            <person name="Ohm R."/>
            <person name="Pangilinan J."/>
            <person name="Park H.-J."/>
            <person name="Ramirez L."/>
            <person name="Alfaro M."/>
            <person name="Sun H."/>
            <person name="Tritt A."/>
            <person name="Yoshinaga Y."/>
            <person name="Zwiers L.-H."/>
            <person name="Turgeon B."/>
            <person name="Goodwin S."/>
            <person name="Spatafora J."/>
            <person name="Crous P."/>
            <person name="Grigoriev I."/>
        </authorList>
    </citation>
    <scope>NUCLEOTIDE SEQUENCE</scope>
    <source>
        <strain evidence="3">CBS 133067</strain>
    </source>
</reference>
<dbReference type="Pfam" id="PF00172">
    <property type="entry name" value="Zn_clus"/>
    <property type="match status" value="1"/>
</dbReference>
<evidence type="ECO:0000256" key="1">
    <source>
        <dbReference type="ARBA" id="ARBA00023242"/>
    </source>
</evidence>
<sequence length="424" mass="47190">MPDTRYATIVFENPGPAIDDKAGGHLPSDESRQYKARRAHTKSRKGCGTCKIRHLKCDERKPTCGQCIHSDRACSFASSPIAPKSPLHRGWLQAPGVPSQLPADFLNSYYAGISEIWKKIPATINPMELLDHFMHTTHHLWIGGPSCQMILQQHGPRLAVEAPYLRFAMLSFSAYHLATVRRKTKKYELAGAIYYSCALQSYSTALHNPGAADVDALLACSVLLAMIAYKSLTSSPQRRGLSADKEPVPNITGLQVMTGFSILKSVPALQPKLGQSVMIGQCEKDRPSSLKSVAEYSEKRATVERLERFCNVDKRATTLEGVHDVALSSLRHLMLSEVGDDVIATYCFSVRGFDSRFISLLERKDPKALLLLCYWYVMGARIGQWWMVDSAQLDGMKLLNFLRENPSTEIQELLKFPLASLESV</sequence>
<dbReference type="SUPFAM" id="SSF57701">
    <property type="entry name" value="Zn2/Cys6 DNA-binding domain"/>
    <property type="match status" value="1"/>
</dbReference>
<dbReference type="PANTHER" id="PTHR47784">
    <property type="entry name" value="STEROL UPTAKE CONTROL PROTEIN 2"/>
    <property type="match status" value="1"/>
</dbReference>
<dbReference type="InterPro" id="IPR036864">
    <property type="entry name" value="Zn2-C6_fun-type_DNA-bd_sf"/>
</dbReference>
<dbReference type="SMART" id="SM00066">
    <property type="entry name" value="GAL4"/>
    <property type="match status" value="1"/>
</dbReference>
<dbReference type="Gene3D" id="4.10.240.10">
    <property type="entry name" value="Zn(2)-C6 fungal-type DNA-binding domain"/>
    <property type="match status" value="1"/>
</dbReference>
<dbReference type="PANTHER" id="PTHR47784:SF9">
    <property type="entry name" value="ZN(II)2CYS6 TRANSCRIPTION FACTOR (EUROFUNG)"/>
    <property type="match status" value="1"/>
</dbReference>
<dbReference type="CDD" id="cd00067">
    <property type="entry name" value="GAL4"/>
    <property type="match status" value="1"/>
</dbReference>
<keyword evidence="1" id="KW-0539">Nucleus</keyword>
<organism evidence="3 4">
    <name type="scientific">Rhizodiscina lignyota</name>
    <dbReference type="NCBI Taxonomy" id="1504668"/>
    <lineage>
        <taxon>Eukaryota</taxon>
        <taxon>Fungi</taxon>
        <taxon>Dikarya</taxon>
        <taxon>Ascomycota</taxon>
        <taxon>Pezizomycotina</taxon>
        <taxon>Dothideomycetes</taxon>
        <taxon>Pleosporomycetidae</taxon>
        <taxon>Aulographales</taxon>
        <taxon>Rhizodiscinaceae</taxon>
        <taxon>Rhizodiscina</taxon>
    </lineage>
</organism>
<feature type="domain" description="Zn(2)-C6 fungal-type" evidence="2">
    <location>
        <begin position="46"/>
        <end position="76"/>
    </location>
</feature>
<dbReference type="EMBL" id="ML978130">
    <property type="protein sequence ID" value="KAF2096122.1"/>
    <property type="molecule type" value="Genomic_DNA"/>
</dbReference>
<dbReference type="GO" id="GO:0008270">
    <property type="term" value="F:zinc ion binding"/>
    <property type="evidence" value="ECO:0007669"/>
    <property type="project" value="InterPro"/>
</dbReference>
<dbReference type="AlphaFoldDB" id="A0A9P4ICP9"/>
<protein>
    <recommendedName>
        <fullName evidence="2">Zn(2)-C6 fungal-type domain-containing protein</fullName>
    </recommendedName>
</protein>
<accession>A0A9P4ICP9</accession>
<keyword evidence="4" id="KW-1185">Reference proteome</keyword>
<evidence type="ECO:0000313" key="3">
    <source>
        <dbReference type="EMBL" id="KAF2096122.1"/>
    </source>
</evidence>
<comment type="caution">
    <text evidence="3">The sequence shown here is derived from an EMBL/GenBank/DDBJ whole genome shotgun (WGS) entry which is preliminary data.</text>
</comment>
<dbReference type="PROSITE" id="PS00463">
    <property type="entry name" value="ZN2_CY6_FUNGAL_1"/>
    <property type="match status" value="1"/>
</dbReference>
<dbReference type="GO" id="GO:0001228">
    <property type="term" value="F:DNA-binding transcription activator activity, RNA polymerase II-specific"/>
    <property type="evidence" value="ECO:0007669"/>
    <property type="project" value="TreeGrafter"/>
</dbReference>
<evidence type="ECO:0000259" key="2">
    <source>
        <dbReference type="PROSITE" id="PS50048"/>
    </source>
</evidence>
<name>A0A9P4ICP9_9PEZI</name>
<dbReference type="InterPro" id="IPR053157">
    <property type="entry name" value="Sterol_Uptake_Regulator"/>
</dbReference>
<dbReference type="InterPro" id="IPR001138">
    <property type="entry name" value="Zn2Cys6_DnaBD"/>
</dbReference>